<dbReference type="GO" id="GO:0006307">
    <property type="term" value="P:DNA alkylation repair"/>
    <property type="evidence" value="ECO:0007669"/>
    <property type="project" value="UniProtKB-UniRule"/>
</dbReference>
<keyword evidence="7 9" id="KW-0234">DNA repair</keyword>
<evidence type="ECO:0000256" key="6">
    <source>
        <dbReference type="ARBA" id="ARBA00022763"/>
    </source>
</evidence>
<dbReference type="InterPro" id="IPR023546">
    <property type="entry name" value="MGMT"/>
</dbReference>
<dbReference type="CDD" id="cd06445">
    <property type="entry name" value="ATase"/>
    <property type="match status" value="1"/>
</dbReference>
<dbReference type="HAMAP" id="MF_00772">
    <property type="entry name" value="OGT"/>
    <property type="match status" value="1"/>
</dbReference>
<dbReference type="InterPro" id="IPR014048">
    <property type="entry name" value="MethylDNA_cys_MeTrfase_DNA-bd"/>
</dbReference>
<evidence type="ECO:0000256" key="1">
    <source>
        <dbReference type="ARBA" id="ARBA00001286"/>
    </source>
</evidence>
<proteinExistence type="inferred from homology"/>
<dbReference type="PANTHER" id="PTHR10815:SF5">
    <property type="entry name" value="METHYLATED-DNA--PROTEIN-CYSTEINE METHYLTRANSFERASE"/>
    <property type="match status" value="1"/>
</dbReference>
<feature type="active site" description="Nucleophile; methyl group acceptor" evidence="9">
    <location>
        <position position="128"/>
    </location>
</feature>
<comment type="subcellular location">
    <subcellularLocation>
        <location evidence="9">Cytoplasm</location>
    </subcellularLocation>
</comment>
<dbReference type="Gene3D" id="1.10.10.10">
    <property type="entry name" value="Winged helix-like DNA-binding domain superfamily/Winged helix DNA-binding domain"/>
    <property type="match status" value="1"/>
</dbReference>
<organism evidence="12 13">
    <name type="scientific">Noviherbaspirillum saxi</name>
    <dbReference type="NCBI Taxonomy" id="2320863"/>
    <lineage>
        <taxon>Bacteria</taxon>
        <taxon>Pseudomonadati</taxon>
        <taxon>Pseudomonadota</taxon>
        <taxon>Betaproteobacteria</taxon>
        <taxon>Burkholderiales</taxon>
        <taxon>Oxalobacteraceae</taxon>
        <taxon>Noviherbaspirillum</taxon>
    </lineage>
</organism>
<dbReference type="SUPFAM" id="SSF46767">
    <property type="entry name" value="Methylated DNA-protein cysteine methyltransferase, C-terminal domain"/>
    <property type="match status" value="1"/>
</dbReference>
<dbReference type="InterPro" id="IPR036631">
    <property type="entry name" value="MGMT_N_sf"/>
</dbReference>
<evidence type="ECO:0000313" key="13">
    <source>
        <dbReference type="Proteomes" id="UP000265955"/>
    </source>
</evidence>
<comment type="function">
    <text evidence="9">Involved in the cellular defense against the biological effects of O6-methylguanine (O6-MeG) and O4-methylthymine (O4-MeT) in DNA. Repairs the methylated nucleobase in DNA by stoichiometrically transferring the methyl group to a cysteine residue in the enzyme. This is a suicide reaction: the enzyme is irreversibly inactivated.</text>
</comment>
<dbReference type="FunFam" id="1.10.10.10:FF:000214">
    <property type="entry name" value="Methylated-DNA--protein-cysteine methyltransferase"/>
    <property type="match status" value="1"/>
</dbReference>
<sequence>MTCYTEYHSPLGILLLAATERGLSGLYFEEHRYFKGTRDWRRDATHPHLMRTMAQLDEYFAGRRRVFDVPLDMAGTPFQGAVWNALMSLPYGSTSTYQAIAQRIANPKAIRAAGTAIGRNPVSIIVPCHRVLGVSGALSGYAGGVERKSFLLELESSSHGKQALLQGMIAG</sequence>
<evidence type="ECO:0000256" key="9">
    <source>
        <dbReference type="HAMAP-Rule" id="MF_00772"/>
    </source>
</evidence>
<dbReference type="InterPro" id="IPR036388">
    <property type="entry name" value="WH-like_DNA-bd_sf"/>
</dbReference>
<dbReference type="Pfam" id="PF02870">
    <property type="entry name" value="Methyltransf_1N"/>
    <property type="match status" value="1"/>
</dbReference>
<dbReference type="InterPro" id="IPR008332">
    <property type="entry name" value="MethylG_MeTrfase_N"/>
</dbReference>
<dbReference type="NCBIfam" id="TIGR00589">
    <property type="entry name" value="ogt"/>
    <property type="match status" value="1"/>
</dbReference>
<dbReference type="GO" id="GO:0032259">
    <property type="term" value="P:methylation"/>
    <property type="evidence" value="ECO:0007669"/>
    <property type="project" value="UniProtKB-KW"/>
</dbReference>
<dbReference type="EC" id="2.1.1.63" evidence="9"/>
<comment type="similarity">
    <text evidence="2 9">Belongs to the MGMT family.</text>
</comment>
<feature type="domain" description="Methylated-DNA-[protein]-cysteine S-methyltransferase DNA binding" evidence="10">
    <location>
        <begin position="77"/>
        <end position="156"/>
    </location>
</feature>
<evidence type="ECO:0000256" key="5">
    <source>
        <dbReference type="ARBA" id="ARBA00022679"/>
    </source>
</evidence>
<dbReference type="PANTHER" id="PTHR10815">
    <property type="entry name" value="METHYLATED-DNA--PROTEIN-CYSTEINE METHYLTRANSFERASE"/>
    <property type="match status" value="1"/>
</dbReference>
<gene>
    <name evidence="12" type="ORF">D3871_02070</name>
</gene>
<dbReference type="InterPro" id="IPR001497">
    <property type="entry name" value="MethylDNA_cys_MeTrfase_AS"/>
</dbReference>
<comment type="catalytic activity">
    <reaction evidence="1 9">
        <text>a 4-O-methyl-thymidine in DNA + L-cysteinyl-[protein] = a thymidine in DNA + S-methyl-L-cysteinyl-[protein]</text>
        <dbReference type="Rhea" id="RHEA:53428"/>
        <dbReference type="Rhea" id="RHEA-COMP:10131"/>
        <dbReference type="Rhea" id="RHEA-COMP:10132"/>
        <dbReference type="Rhea" id="RHEA-COMP:13555"/>
        <dbReference type="Rhea" id="RHEA-COMP:13556"/>
        <dbReference type="ChEBI" id="CHEBI:29950"/>
        <dbReference type="ChEBI" id="CHEBI:82612"/>
        <dbReference type="ChEBI" id="CHEBI:137386"/>
        <dbReference type="ChEBI" id="CHEBI:137387"/>
        <dbReference type="EC" id="2.1.1.63"/>
    </reaction>
</comment>
<dbReference type="AlphaFoldDB" id="A0A3A3FTD6"/>
<dbReference type="GO" id="GO:0005737">
    <property type="term" value="C:cytoplasm"/>
    <property type="evidence" value="ECO:0007669"/>
    <property type="project" value="UniProtKB-SubCell"/>
</dbReference>
<accession>A0A3A3FTD6</accession>
<keyword evidence="5 9" id="KW-0808">Transferase</keyword>
<dbReference type="Proteomes" id="UP000265955">
    <property type="component" value="Unassembled WGS sequence"/>
</dbReference>
<comment type="caution">
    <text evidence="12">The sequence shown here is derived from an EMBL/GenBank/DDBJ whole genome shotgun (WGS) entry which is preliminary data.</text>
</comment>
<evidence type="ECO:0000256" key="4">
    <source>
        <dbReference type="ARBA" id="ARBA00022603"/>
    </source>
</evidence>
<dbReference type="Gene3D" id="3.30.160.70">
    <property type="entry name" value="Methylated DNA-protein cysteine methyltransferase domain"/>
    <property type="match status" value="1"/>
</dbReference>
<dbReference type="Pfam" id="PF01035">
    <property type="entry name" value="DNA_binding_1"/>
    <property type="match status" value="1"/>
</dbReference>
<evidence type="ECO:0000313" key="12">
    <source>
        <dbReference type="EMBL" id="RJF97451.1"/>
    </source>
</evidence>
<dbReference type="OrthoDB" id="9802228at2"/>
<keyword evidence="6 9" id="KW-0227">DNA damage</keyword>
<evidence type="ECO:0000256" key="8">
    <source>
        <dbReference type="ARBA" id="ARBA00049348"/>
    </source>
</evidence>
<protein>
    <recommendedName>
        <fullName evidence="9">Methylated-DNA--protein-cysteine methyltransferase</fullName>
        <ecNumber evidence="9">2.1.1.63</ecNumber>
    </recommendedName>
    <alternativeName>
        <fullName evidence="9">6-O-methylguanine-DNA methyltransferase</fullName>
        <shortName evidence="9">MGMT</shortName>
    </alternativeName>
    <alternativeName>
        <fullName evidence="9">O-6-methylguanine-DNA-alkyltransferase</fullName>
    </alternativeName>
</protein>
<dbReference type="EMBL" id="QYUO01000001">
    <property type="protein sequence ID" value="RJF97451.1"/>
    <property type="molecule type" value="Genomic_DNA"/>
</dbReference>
<keyword evidence="3 9" id="KW-0963">Cytoplasm</keyword>
<evidence type="ECO:0000256" key="7">
    <source>
        <dbReference type="ARBA" id="ARBA00023204"/>
    </source>
</evidence>
<dbReference type="PROSITE" id="PS00374">
    <property type="entry name" value="MGMT"/>
    <property type="match status" value="1"/>
</dbReference>
<evidence type="ECO:0000259" key="11">
    <source>
        <dbReference type="Pfam" id="PF02870"/>
    </source>
</evidence>
<evidence type="ECO:0000256" key="3">
    <source>
        <dbReference type="ARBA" id="ARBA00022490"/>
    </source>
</evidence>
<name>A0A3A3FTD6_9BURK</name>
<evidence type="ECO:0000256" key="2">
    <source>
        <dbReference type="ARBA" id="ARBA00008711"/>
    </source>
</evidence>
<comment type="catalytic activity">
    <reaction evidence="8 9">
        <text>a 6-O-methyl-2'-deoxyguanosine in DNA + L-cysteinyl-[protein] = S-methyl-L-cysteinyl-[protein] + a 2'-deoxyguanosine in DNA</text>
        <dbReference type="Rhea" id="RHEA:24000"/>
        <dbReference type="Rhea" id="RHEA-COMP:10131"/>
        <dbReference type="Rhea" id="RHEA-COMP:10132"/>
        <dbReference type="Rhea" id="RHEA-COMP:11367"/>
        <dbReference type="Rhea" id="RHEA-COMP:11368"/>
        <dbReference type="ChEBI" id="CHEBI:29950"/>
        <dbReference type="ChEBI" id="CHEBI:82612"/>
        <dbReference type="ChEBI" id="CHEBI:85445"/>
        <dbReference type="ChEBI" id="CHEBI:85448"/>
        <dbReference type="EC" id="2.1.1.63"/>
    </reaction>
</comment>
<reference evidence="13" key="1">
    <citation type="submission" date="2018-09" db="EMBL/GenBank/DDBJ databases">
        <authorList>
            <person name="Zhu H."/>
        </authorList>
    </citation>
    <scope>NUCLEOTIDE SEQUENCE [LARGE SCALE GENOMIC DNA]</scope>
    <source>
        <strain evidence="13">K1R23-30</strain>
    </source>
</reference>
<dbReference type="SUPFAM" id="SSF53155">
    <property type="entry name" value="Methylated DNA-protein cysteine methyltransferase domain"/>
    <property type="match status" value="1"/>
</dbReference>
<dbReference type="InterPro" id="IPR036217">
    <property type="entry name" value="MethylDNA_cys_MeTrfase_DNAb"/>
</dbReference>
<dbReference type="GO" id="GO:0003908">
    <property type="term" value="F:methylated-DNA-[protein]-cysteine S-methyltransferase activity"/>
    <property type="evidence" value="ECO:0007669"/>
    <property type="project" value="UniProtKB-UniRule"/>
</dbReference>
<dbReference type="RefSeq" id="WP_119767401.1">
    <property type="nucleotide sequence ID" value="NZ_QYUO01000001.1"/>
</dbReference>
<evidence type="ECO:0000259" key="10">
    <source>
        <dbReference type="Pfam" id="PF01035"/>
    </source>
</evidence>
<comment type="miscellaneous">
    <text evidence="9">This enzyme catalyzes only one turnover and therefore is not strictly catalytic. According to one definition, an enzyme is a biocatalyst that acts repeatedly and over many reaction cycles.</text>
</comment>
<feature type="domain" description="Methylguanine DNA methyltransferase ribonuclease-like" evidence="11">
    <location>
        <begin position="4"/>
        <end position="72"/>
    </location>
</feature>
<keyword evidence="13" id="KW-1185">Reference proteome</keyword>
<keyword evidence="4 9" id="KW-0489">Methyltransferase</keyword>